<accession>A0AAD6U6Y9</accession>
<organism evidence="1 2">
    <name type="scientific">Mycena belliarum</name>
    <dbReference type="NCBI Taxonomy" id="1033014"/>
    <lineage>
        <taxon>Eukaryota</taxon>
        <taxon>Fungi</taxon>
        <taxon>Dikarya</taxon>
        <taxon>Basidiomycota</taxon>
        <taxon>Agaricomycotina</taxon>
        <taxon>Agaricomycetes</taxon>
        <taxon>Agaricomycetidae</taxon>
        <taxon>Agaricales</taxon>
        <taxon>Marasmiineae</taxon>
        <taxon>Mycenaceae</taxon>
        <taxon>Mycena</taxon>
    </lineage>
</organism>
<sequence>MPVFPQELLDAIVGKLDENPALKSCSLAASSLRVPCQRILLRSLTLSPGWAQWAPGGSIKDCVAAATLLAESPHISRYITRLTIELHETQIVDVDDKALLKVLSNLDNVHQCIVTRTEDVLEWDELSPGISSALVYFLFRQPLRELHVHFISAIPEITFLQLVAAAPLVSFLFVIIETSDHSSESLLLPPTVENLIFESDSEDACTVLARSQWAACIAAVRRLSIPPHYPAAENLIQATSRTLQHLRLRCTEPLETPTLSLPCLPALCSIELAVFWDDPAILWFLTVLSPLLAPGSSPALAELTITLFPIGRLRYKVLYALTAGLLTALDDALAAHPAAPRMRWRLDLSGDHSEAHFADFSQKMQRGMPVAHRAGRLEFEAYDEKSEYADGLSYAIQR</sequence>
<evidence type="ECO:0000313" key="1">
    <source>
        <dbReference type="EMBL" id="KAJ7093355.1"/>
    </source>
</evidence>
<reference evidence="1" key="1">
    <citation type="submission" date="2023-03" db="EMBL/GenBank/DDBJ databases">
        <title>Massive genome expansion in bonnet fungi (Mycena s.s.) driven by repeated elements and novel gene families across ecological guilds.</title>
        <authorList>
            <consortium name="Lawrence Berkeley National Laboratory"/>
            <person name="Harder C.B."/>
            <person name="Miyauchi S."/>
            <person name="Viragh M."/>
            <person name="Kuo A."/>
            <person name="Thoen E."/>
            <person name="Andreopoulos B."/>
            <person name="Lu D."/>
            <person name="Skrede I."/>
            <person name="Drula E."/>
            <person name="Henrissat B."/>
            <person name="Morin E."/>
            <person name="Kohler A."/>
            <person name="Barry K."/>
            <person name="LaButti K."/>
            <person name="Morin E."/>
            <person name="Salamov A."/>
            <person name="Lipzen A."/>
            <person name="Mereny Z."/>
            <person name="Hegedus B."/>
            <person name="Baldrian P."/>
            <person name="Stursova M."/>
            <person name="Weitz H."/>
            <person name="Taylor A."/>
            <person name="Grigoriev I.V."/>
            <person name="Nagy L.G."/>
            <person name="Martin F."/>
            <person name="Kauserud H."/>
        </authorList>
    </citation>
    <scope>NUCLEOTIDE SEQUENCE</scope>
    <source>
        <strain evidence="1">CBHHK173m</strain>
    </source>
</reference>
<dbReference type="AlphaFoldDB" id="A0AAD6U6Y9"/>
<protein>
    <submittedName>
        <fullName evidence="1">Uncharacterized protein</fullName>
    </submittedName>
</protein>
<proteinExistence type="predicted"/>
<gene>
    <name evidence="1" type="ORF">B0H15DRAFT_832054</name>
</gene>
<name>A0AAD6U6Y9_9AGAR</name>
<dbReference type="EMBL" id="JARJCN010000016">
    <property type="protein sequence ID" value="KAJ7093355.1"/>
    <property type="molecule type" value="Genomic_DNA"/>
</dbReference>
<keyword evidence="2" id="KW-1185">Reference proteome</keyword>
<evidence type="ECO:0000313" key="2">
    <source>
        <dbReference type="Proteomes" id="UP001222325"/>
    </source>
</evidence>
<comment type="caution">
    <text evidence="1">The sequence shown here is derived from an EMBL/GenBank/DDBJ whole genome shotgun (WGS) entry which is preliminary data.</text>
</comment>
<dbReference type="Proteomes" id="UP001222325">
    <property type="component" value="Unassembled WGS sequence"/>
</dbReference>